<dbReference type="InterPro" id="IPR052337">
    <property type="entry name" value="SAT4-like"/>
</dbReference>
<evidence type="ECO:0000259" key="8">
    <source>
        <dbReference type="Pfam" id="PF20684"/>
    </source>
</evidence>
<feature type="transmembrane region" description="Helical" evidence="7">
    <location>
        <begin position="23"/>
        <end position="40"/>
    </location>
</feature>
<dbReference type="Pfam" id="PF20684">
    <property type="entry name" value="Fung_rhodopsin"/>
    <property type="match status" value="1"/>
</dbReference>
<keyword evidence="10" id="KW-1185">Reference proteome</keyword>
<evidence type="ECO:0000256" key="5">
    <source>
        <dbReference type="ARBA" id="ARBA00038359"/>
    </source>
</evidence>
<keyword evidence="2 7" id="KW-0812">Transmembrane</keyword>
<feature type="transmembrane region" description="Helical" evidence="7">
    <location>
        <begin position="133"/>
        <end position="153"/>
    </location>
</feature>
<dbReference type="InterPro" id="IPR049326">
    <property type="entry name" value="Rhodopsin_dom_fungi"/>
</dbReference>
<reference evidence="9 10" key="1">
    <citation type="submission" date="2017-03" db="EMBL/GenBank/DDBJ databases">
        <title>Genomes of endolithic fungi from Antarctica.</title>
        <authorList>
            <person name="Coleine C."/>
            <person name="Masonjones S."/>
            <person name="Stajich J.E."/>
        </authorList>
    </citation>
    <scope>NUCLEOTIDE SEQUENCE [LARGE SCALE GENOMIC DNA]</scope>
    <source>
        <strain evidence="9 10">CCFEE 6315</strain>
    </source>
</reference>
<feature type="compositionally biased region" description="Basic and acidic residues" evidence="6">
    <location>
        <begin position="317"/>
        <end position="327"/>
    </location>
</feature>
<sequence length="379" mass="42166">MASDPTHAAYAAEDRGPELIKTIWPLMSFSIIVVSCRLYIKAKETRRVYWDDALMILAMGSGIVHAAMTTKAVEAGLGRHLSILTDQQRSDAIRFGTLQLLWAILSPMFARMSFSVTLLYLTGTDPRVPKWPIRTMIVLQFVVNVVVIIVFYTQCGTRLDITWSKSLVALASFPTVCEDPRIQTDLGYFQGAFNTFTDVFLTALPAILIKHTRLSFGTKIGLSGLLCLTFVASIIKTYEARALENIIDYTWELYVYLIAIAVELNIVIIVASIPLLRPMFIRNISRGLDVTELHTLDKSTSRSVFSKRGGRTTVSRLDSDGHSRENIVGRQGSQQEAEVEQPGLIQVIREVSLSYQPTDTPHVHAALVGLYQGEVAIRG</sequence>
<comment type="similarity">
    <text evidence="5">Belongs to the SAT4 family.</text>
</comment>
<comment type="subcellular location">
    <subcellularLocation>
        <location evidence="1">Membrane</location>
        <topology evidence="1">Multi-pass membrane protein</topology>
    </subcellularLocation>
</comment>
<evidence type="ECO:0000256" key="1">
    <source>
        <dbReference type="ARBA" id="ARBA00004141"/>
    </source>
</evidence>
<proteinExistence type="inferred from homology"/>
<evidence type="ECO:0000313" key="9">
    <source>
        <dbReference type="EMBL" id="TKA26770.1"/>
    </source>
</evidence>
<feature type="region of interest" description="Disordered" evidence="6">
    <location>
        <begin position="312"/>
        <end position="333"/>
    </location>
</feature>
<dbReference type="PANTHER" id="PTHR33048:SF155">
    <property type="entry name" value="INTEGRAL MEMBRANE PROTEIN"/>
    <property type="match status" value="1"/>
</dbReference>
<dbReference type="EMBL" id="NAJL01000026">
    <property type="protein sequence ID" value="TKA26770.1"/>
    <property type="molecule type" value="Genomic_DNA"/>
</dbReference>
<dbReference type="Proteomes" id="UP000308549">
    <property type="component" value="Unassembled WGS sequence"/>
</dbReference>
<dbReference type="OrthoDB" id="3934549at2759"/>
<name>A0A4U0TWJ1_9PEZI</name>
<evidence type="ECO:0000256" key="6">
    <source>
        <dbReference type="SAM" id="MobiDB-lite"/>
    </source>
</evidence>
<dbReference type="AlphaFoldDB" id="A0A4U0TWJ1"/>
<feature type="domain" description="Rhodopsin" evidence="8">
    <location>
        <begin position="37"/>
        <end position="281"/>
    </location>
</feature>
<keyword evidence="4 7" id="KW-0472">Membrane</keyword>
<evidence type="ECO:0000313" key="10">
    <source>
        <dbReference type="Proteomes" id="UP000308549"/>
    </source>
</evidence>
<feature type="transmembrane region" description="Helical" evidence="7">
    <location>
        <begin position="100"/>
        <end position="121"/>
    </location>
</feature>
<comment type="caution">
    <text evidence="9">The sequence shown here is derived from an EMBL/GenBank/DDBJ whole genome shotgun (WGS) entry which is preliminary data.</text>
</comment>
<gene>
    <name evidence="9" type="ORF">B0A50_04216</name>
</gene>
<dbReference type="PANTHER" id="PTHR33048">
    <property type="entry name" value="PTH11-LIKE INTEGRAL MEMBRANE PROTEIN (AFU_ORTHOLOGUE AFUA_5G11245)"/>
    <property type="match status" value="1"/>
</dbReference>
<organism evidence="9 10">
    <name type="scientific">Salinomyces thailandicus</name>
    <dbReference type="NCBI Taxonomy" id="706561"/>
    <lineage>
        <taxon>Eukaryota</taxon>
        <taxon>Fungi</taxon>
        <taxon>Dikarya</taxon>
        <taxon>Ascomycota</taxon>
        <taxon>Pezizomycotina</taxon>
        <taxon>Dothideomycetes</taxon>
        <taxon>Dothideomycetidae</taxon>
        <taxon>Mycosphaerellales</taxon>
        <taxon>Teratosphaeriaceae</taxon>
        <taxon>Salinomyces</taxon>
    </lineage>
</organism>
<feature type="transmembrane region" description="Helical" evidence="7">
    <location>
        <begin position="220"/>
        <end position="238"/>
    </location>
</feature>
<protein>
    <recommendedName>
        <fullName evidence="8">Rhodopsin domain-containing protein</fullName>
    </recommendedName>
</protein>
<keyword evidence="3 7" id="KW-1133">Transmembrane helix</keyword>
<feature type="transmembrane region" description="Helical" evidence="7">
    <location>
        <begin position="253"/>
        <end position="276"/>
    </location>
</feature>
<evidence type="ECO:0000256" key="3">
    <source>
        <dbReference type="ARBA" id="ARBA00022989"/>
    </source>
</evidence>
<dbReference type="GO" id="GO:0016020">
    <property type="term" value="C:membrane"/>
    <property type="evidence" value="ECO:0007669"/>
    <property type="project" value="UniProtKB-SubCell"/>
</dbReference>
<accession>A0A4U0TWJ1</accession>
<evidence type="ECO:0000256" key="7">
    <source>
        <dbReference type="SAM" id="Phobius"/>
    </source>
</evidence>
<evidence type="ECO:0000256" key="4">
    <source>
        <dbReference type="ARBA" id="ARBA00023136"/>
    </source>
</evidence>
<evidence type="ECO:0000256" key="2">
    <source>
        <dbReference type="ARBA" id="ARBA00022692"/>
    </source>
</evidence>